<dbReference type="SUPFAM" id="SSF48498">
    <property type="entry name" value="Tetracyclin repressor-like, C-terminal domain"/>
    <property type="match status" value="1"/>
</dbReference>
<dbReference type="Proteomes" id="UP001597018">
    <property type="component" value="Unassembled WGS sequence"/>
</dbReference>
<dbReference type="InterPro" id="IPR001647">
    <property type="entry name" value="HTH_TetR"/>
</dbReference>
<evidence type="ECO:0000256" key="2">
    <source>
        <dbReference type="PROSITE-ProRule" id="PRU00335"/>
    </source>
</evidence>
<dbReference type="InterPro" id="IPR036271">
    <property type="entry name" value="Tet_transcr_reg_TetR-rel_C_sf"/>
</dbReference>
<feature type="domain" description="HTH tetR-type" evidence="3">
    <location>
        <begin position="20"/>
        <end position="80"/>
    </location>
</feature>
<evidence type="ECO:0000256" key="1">
    <source>
        <dbReference type="ARBA" id="ARBA00023125"/>
    </source>
</evidence>
<dbReference type="PANTHER" id="PTHR30055:SF153">
    <property type="entry name" value="HTH-TYPE TRANSCRIPTIONAL REPRESSOR RV3405C"/>
    <property type="match status" value="1"/>
</dbReference>
<evidence type="ECO:0000313" key="4">
    <source>
        <dbReference type="EMBL" id="MFD0918997.1"/>
    </source>
</evidence>
<sequence>MTSQCHSTPQCHSTRPAPNRVGEAELLAAARECVLADGLRRTTLAGVARRAGVSRMTLYRRFPDVDSLVTALITAEFTAILHRARDAAGDGSARERLVAGTVHAVRLLQSAPLLRRVLRTDAELLLPYLVERLGSTQLAAEGFLREHVAHGHADKSIRAGDPPVQARALLLMVQSFVVSAVPAAQDDPTALNDELARMLDAALAP</sequence>
<dbReference type="PRINTS" id="PR00455">
    <property type="entry name" value="HTHTETR"/>
</dbReference>
<organism evidence="4 5">
    <name type="scientific">Saccharopolyspora rosea</name>
    <dbReference type="NCBI Taxonomy" id="524884"/>
    <lineage>
        <taxon>Bacteria</taxon>
        <taxon>Bacillati</taxon>
        <taxon>Actinomycetota</taxon>
        <taxon>Actinomycetes</taxon>
        <taxon>Pseudonocardiales</taxon>
        <taxon>Pseudonocardiaceae</taxon>
        <taxon>Saccharopolyspora</taxon>
    </lineage>
</organism>
<keyword evidence="5" id="KW-1185">Reference proteome</keyword>
<gene>
    <name evidence="4" type="ORF">ACFQ16_04495</name>
</gene>
<name>A0ABW3FMX9_9PSEU</name>
<dbReference type="Gene3D" id="1.10.10.60">
    <property type="entry name" value="Homeodomain-like"/>
    <property type="match status" value="1"/>
</dbReference>
<reference evidence="5" key="1">
    <citation type="journal article" date="2019" name="Int. J. Syst. Evol. Microbiol.">
        <title>The Global Catalogue of Microorganisms (GCM) 10K type strain sequencing project: providing services to taxonomists for standard genome sequencing and annotation.</title>
        <authorList>
            <consortium name="The Broad Institute Genomics Platform"/>
            <consortium name="The Broad Institute Genome Sequencing Center for Infectious Disease"/>
            <person name="Wu L."/>
            <person name="Ma J."/>
        </authorList>
    </citation>
    <scope>NUCLEOTIDE SEQUENCE [LARGE SCALE GENOMIC DNA]</scope>
    <source>
        <strain evidence="5">CCUG 56401</strain>
    </source>
</reference>
<evidence type="ECO:0000259" key="3">
    <source>
        <dbReference type="PROSITE" id="PS50977"/>
    </source>
</evidence>
<evidence type="ECO:0000313" key="5">
    <source>
        <dbReference type="Proteomes" id="UP001597018"/>
    </source>
</evidence>
<dbReference type="InterPro" id="IPR050109">
    <property type="entry name" value="HTH-type_TetR-like_transc_reg"/>
</dbReference>
<comment type="caution">
    <text evidence="4">The sequence shown here is derived from an EMBL/GenBank/DDBJ whole genome shotgun (WGS) entry which is preliminary data.</text>
</comment>
<dbReference type="Pfam" id="PF00440">
    <property type="entry name" value="TetR_N"/>
    <property type="match status" value="1"/>
</dbReference>
<protein>
    <submittedName>
        <fullName evidence="4">TetR/AcrR family transcriptional regulator</fullName>
    </submittedName>
</protein>
<dbReference type="EMBL" id="JBHTIW010000002">
    <property type="protein sequence ID" value="MFD0918997.1"/>
    <property type="molecule type" value="Genomic_DNA"/>
</dbReference>
<proteinExistence type="predicted"/>
<feature type="DNA-binding region" description="H-T-H motif" evidence="2">
    <location>
        <begin position="43"/>
        <end position="62"/>
    </location>
</feature>
<dbReference type="PANTHER" id="PTHR30055">
    <property type="entry name" value="HTH-TYPE TRANSCRIPTIONAL REGULATOR RUTR"/>
    <property type="match status" value="1"/>
</dbReference>
<accession>A0ABW3FMX9</accession>
<dbReference type="Gene3D" id="1.10.357.10">
    <property type="entry name" value="Tetracycline Repressor, domain 2"/>
    <property type="match status" value="1"/>
</dbReference>
<dbReference type="SUPFAM" id="SSF46689">
    <property type="entry name" value="Homeodomain-like"/>
    <property type="match status" value="1"/>
</dbReference>
<keyword evidence="1 2" id="KW-0238">DNA-binding</keyword>
<dbReference type="RefSeq" id="WP_263250828.1">
    <property type="nucleotide sequence ID" value="NZ_BAABLT010000033.1"/>
</dbReference>
<dbReference type="PROSITE" id="PS50977">
    <property type="entry name" value="HTH_TETR_2"/>
    <property type="match status" value="1"/>
</dbReference>
<dbReference type="InterPro" id="IPR009057">
    <property type="entry name" value="Homeodomain-like_sf"/>
</dbReference>